<reference evidence="2" key="1">
    <citation type="submission" date="2020-06" db="EMBL/GenBank/DDBJ databases">
        <authorList>
            <person name="Li T."/>
            <person name="Hu X."/>
            <person name="Zhang T."/>
            <person name="Song X."/>
            <person name="Zhang H."/>
            <person name="Dai N."/>
            <person name="Sheng W."/>
            <person name="Hou X."/>
            <person name="Wei L."/>
        </authorList>
    </citation>
    <scope>NUCLEOTIDE SEQUENCE</scope>
    <source>
        <strain evidence="2">G01</strain>
        <tissue evidence="2">Leaf</tissue>
    </source>
</reference>
<protein>
    <submittedName>
        <fullName evidence="2">Uncharacterized protein</fullName>
    </submittedName>
</protein>
<feature type="region of interest" description="Disordered" evidence="1">
    <location>
        <begin position="45"/>
        <end position="67"/>
    </location>
</feature>
<gene>
    <name evidence="2" type="ORF">Sangu_0402700</name>
</gene>
<dbReference type="EMBL" id="JACGWK010000002">
    <property type="protein sequence ID" value="KAL0370846.1"/>
    <property type="molecule type" value="Genomic_DNA"/>
</dbReference>
<dbReference type="AlphaFoldDB" id="A0AAW2QSN8"/>
<sequence>MTFDEPLNIINDVSPLLLRIECWVYAIQHLLGCFLAADKDSSLNDAGSGGVENLDPKRNPNAAQHDP</sequence>
<reference evidence="2" key="2">
    <citation type="journal article" date="2024" name="Plant">
        <title>Genomic evolution and insights into agronomic trait innovations of Sesamum species.</title>
        <authorList>
            <person name="Miao H."/>
            <person name="Wang L."/>
            <person name="Qu L."/>
            <person name="Liu H."/>
            <person name="Sun Y."/>
            <person name="Le M."/>
            <person name="Wang Q."/>
            <person name="Wei S."/>
            <person name="Zheng Y."/>
            <person name="Lin W."/>
            <person name="Duan Y."/>
            <person name="Cao H."/>
            <person name="Xiong S."/>
            <person name="Wang X."/>
            <person name="Wei L."/>
            <person name="Li C."/>
            <person name="Ma Q."/>
            <person name="Ju M."/>
            <person name="Zhao R."/>
            <person name="Li G."/>
            <person name="Mu C."/>
            <person name="Tian Q."/>
            <person name="Mei H."/>
            <person name="Zhang T."/>
            <person name="Gao T."/>
            <person name="Zhang H."/>
        </authorList>
    </citation>
    <scope>NUCLEOTIDE SEQUENCE</scope>
    <source>
        <strain evidence="2">G01</strain>
    </source>
</reference>
<evidence type="ECO:0000256" key="1">
    <source>
        <dbReference type="SAM" id="MobiDB-lite"/>
    </source>
</evidence>
<accession>A0AAW2QSN8</accession>
<proteinExistence type="predicted"/>
<comment type="caution">
    <text evidence="2">The sequence shown here is derived from an EMBL/GenBank/DDBJ whole genome shotgun (WGS) entry which is preliminary data.</text>
</comment>
<name>A0AAW2QSN8_9LAMI</name>
<organism evidence="2">
    <name type="scientific">Sesamum angustifolium</name>
    <dbReference type="NCBI Taxonomy" id="2727405"/>
    <lineage>
        <taxon>Eukaryota</taxon>
        <taxon>Viridiplantae</taxon>
        <taxon>Streptophyta</taxon>
        <taxon>Embryophyta</taxon>
        <taxon>Tracheophyta</taxon>
        <taxon>Spermatophyta</taxon>
        <taxon>Magnoliopsida</taxon>
        <taxon>eudicotyledons</taxon>
        <taxon>Gunneridae</taxon>
        <taxon>Pentapetalae</taxon>
        <taxon>asterids</taxon>
        <taxon>lamiids</taxon>
        <taxon>Lamiales</taxon>
        <taxon>Pedaliaceae</taxon>
        <taxon>Sesamum</taxon>
    </lineage>
</organism>
<evidence type="ECO:0000313" key="2">
    <source>
        <dbReference type="EMBL" id="KAL0370846.1"/>
    </source>
</evidence>